<dbReference type="EMBL" id="NFIE01000001">
    <property type="protein sequence ID" value="OUN89892.1"/>
    <property type="molecule type" value="Genomic_DNA"/>
</dbReference>
<feature type="domain" description="DUF4143" evidence="2">
    <location>
        <begin position="175"/>
        <end position="335"/>
    </location>
</feature>
<dbReference type="OrthoDB" id="128089at2"/>
<dbReference type="InterPro" id="IPR025420">
    <property type="entry name" value="DUF4143"/>
</dbReference>
<organism evidence="3 4">
    <name type="scientific">[Collinsella] massiliensis</name>
    <dbReference type="NCBI Taxonomy" id="1232426"/>
    <lineage>
        <taxon>Bacteria</taxon>
        <taxon>Bacillati</taxon>
        <taxon>Actinomycetota</taxon>
        <taxon>Coriobacteriia</taxon>
        <taxon>Coriobacteriales</taxon>
        <taxon>Coriobacteriaceae</taxon>
        <taxon>Enorma</taxon>
    </lineage>
</organism>
<reference evidence="4" key="1">
    <citation type="submission" date="2017-04" db="EMBL/GenBank/DDBJ databases">
        <title>Function of individual gut microbiota members based on whole genome sequencing of pure cultures obtained from chicken caecum.</title>
        <authorList>
            <person name="Medvecky M."/>
            <person name="Cejkova D."/>
            <person name="Polansky O."/>
            <person name="Karasova D."/>
            <person name="Kubasova T."/>
            <person name="Cizek A."/>
            <person name="Rychlik I."/>
        </authorList>
    </citation>
    <scope>NUCLEOTIDE SEQUENCE [LARGE SCALE GENOMIC DNA]</scope>
    <source>
        <strain evidence="4">An5</strain>
    </source>
</reference>
<dbReference type="AlphaFoldDB" id="A0A1Y3XWK1"/>
<dbReference type="InterPro" id="IPR041682">
    <property type="entry name" value="AAA_14"/>
</dbReference>
<evidence type="ECO:0000313" key="3">
    <source>
        <dbReference type="EMBL" id="OUN89892.1"/>
    </source>
</evidence>
<dbReference type="SUPFAM" id="SSF52540">
    <property type="entry name" value="P-loop containing nucleoside triphosphate hydrolases"/>
    <property type="match status" value="1"/>
</dbReference>
<accession>A0A1Y3XWK1</accession>
<dbReference type="PANTHER" id="PTHR43566:SF2">
    <property type="entry name" value="DUF4143 DOMAIN-CONTAINING PROTEIN"/>
    <property type="match status" value="1"/>
</dbReference>
<feature type="domain" description="AAA" evidence="1">
    <location>
        <begin position="17"/>
        <end position="133"/>
    </location>
</feature>
<keyword evidence="4" id="KW-1185">Reference proteome</keyword>
<dbReference type="PANTHER" id="PTHR43566">
    <property type="entry name" value="CONSERVED PROTEIN"/>
    <property type="match status" value="1"/>
</dbReference>
<name>A0A1Y3XWK1_9ACTN</name>
<gene>
    <name evidence="3" type="ORF">B5G02_00625</name>
</gene>
<evidence type="ECO:0000259" key="1">
    <source>
        <dbReference type="Pfam" id="PF13173"/>
    </source>
</evidence>
<dbReference type="RefSeq" id="WP_094334769.1">
    <property type="nucleotide sequence ID" value="NZ_NFIE01000001.1"/>
</dbReference>
<sequence>MIARSLEAKALEMASKFPIVSITGPRQSGKSTLVKAAFPSYRYVNLEDEDMRAFAVDDPRSFLQMYPAGTIIDEAQRAPSLFSYLQGAVDSTDRPGQYIISGSQNFLLLESISQSLAGRVAILNLLPLSHDELDRAGMPPKTLNSWMYAGGYPRIYAHAIDPADFYPSYIQTYLERDVRQTLGVQKLAEFERFLTLCASRTGGMLNKEGLSRDCSVTVKTIEHWLSVLEASFIALRLQPYYRNFGKRLVKAPKLYLCDTGLACNLLGVEHADELATSPLRGALFETAVVSEIQKAALSRGRQLKLYYWRDAGKQEADLVIEKGSQPWRIIEIKSSATYHPKFFANITGLGELMGIPAQRRYVVYAGDRSFETSRGAVITPRDIASTLEYS</sequence>
<dbReference type="Pfam" id="PF13173">
    <property type="entry name" value="AAA_14"/>
    <property type="match status" value="1"/>
</dbReference>
<dbReference type="InterPro" id="IPR027417">
    <property type="entry name" value="P-loop_NTPase"/>
</dbReference>
<proteinExistence type="predicted"/>
<evidence type="ECO:0000259" key="2">
    <source>
        <dbReference type="Pfam" id="PF13635"/>
    </source>
</evidence>
<protein>
    <submittedName>
        <fullName evidence="3">AAA family ATPase</fullName>
    </submittedName>
</protein>
<dbReference type="Pfam" id="PF13635">
    <property type="entry name" value="DUF4143"/>
    <property type="match status" value="1"/>
</dbReference>
<evidence type="ECO:0000313" key="4">
    <source>
        <dbReference type="Proteomes" id="UP000195781"/>
    </source>
</evidence>
<comment type="caution">
    <text evidence="3">The sequence shown here is derived from an EMBL/GenBank/DDBJ whole genome shotgun (WGS) entry which is preliminary data.</text>
</comment>
<dbReference type="Proteomes" id="UP000195781">
    <property type="component" value="Unassembled WGS sequence"/>
</dbReference>